<feature type="domain" description="CBS" evidence="15">
    <location>
        <begin position="152"/>
        <end position="210"/>
    </location>
</feature>
<dbReference type="PROSITE" id="PS00487">
    <property type="entry name" value="IMP_DH_GMP_RED"/>
    <property type="match status" value="1"/>
</dbReference>
<keyword evidence="7 11" id="KW-0560">Oxidoreductase</keyword>
<protein>
    <recommendedName>
        <fullName evidence="11 14">Inosine-5'-monophosphate dehydrogenase</fullName>
        <shortName evidence="11">IMP dehydrogenase</shortName>
        <shortName evidence="11">IMPD</shortName>
        <shortName evidence="11">IMPDH</shortName>
        <ecNumber evidence="11 14">1.1.1.205</ecNumber>
    </recommendedName>
</protein>
<evidence type="ECO:0000256" key="14">
    <source>
        <dbReference type="RuleBase" id="RU003928"/>
    </source>
</evidence>
<evidence type="ECO:0000313" key="16">
    <source>
        <dbReference type="EMBL" id="MCE8020886.1"/>
    </source>
</evidence>
<dbReference type="Pfam" id="PF00571">
    <property type="entry name" value="CBS"/>
    <property type="match status" value="2"/>
</dbReference>
<evidence type="ECO:0000256" key="7">
    <source>
        <dbReference type="ARBA" id="ARBA00023002"/>
    </source>
</evidence>
<feature type="binding site" evidence="11">
    <location>
        <position position="302"/>
    </location>
    <ligand>
        <name>IMP</name>
        <dbReference type="ChEBI" id="CHEBI:58053"/>
    </ligand>
</feature>
<name>A0ABS9AGR9_9GAMM</name>
<feature type="binding site" evidence="11">
    <location>
        <position position="472"/>
    </location>
    <ligand>
        <name>K(+)</name>
        <dbReference type="ChEBI" id="CHEBI:29103"/>
        <note>ligand shared between two tetrameric partners</note>
    </ligand>
</feature>
<feature type="domain" description="CBS" evidence="15">
    <location>
        <begin position="93"/>
        <end position="148"/>
    </location>
</feature>
<keyword evidence="9 12" id="KW-0129">CBS domain</keyword>
<dbReference type="CDD" id="cd04601">
    <property type="entry name" value="CBS_pair_IMPDH"/>
    <property type="match status" value="1"/>
</dbReference>
<reference evidence="16 17" key="1">
    <citation type="journal article" date="2021" name="Front. Microbiol.">
        <title>Aerobic Denitrification and Heterotrophic Sulfur Oxidation in the Genus Halomonas Revealed by Six Novel Species Characterizations and Genome-Based Analysis.</title>
        <authorList>
            <person name="Wang L."/>
            <person name="Shao Z."/>
        </authorList>
    </citation>
    <scope>NUCLEOTIDE SEQUENCE [LARGE SCALE GENOMIC DNA]</scope>
    <source>
        <strain evidence="16 17">MCCC 1A11036</strain>
    </source>
</reference>
<dbReference type="CDD" id="cd00381">
    <property type="entry name" value="IMPDH"/>
    <property type="match status" value="1"/>
</dbReference>
<dbReference type="InterPro" id="IPR005990">
    <property type="entry name" value="IMP_DH"/>
</dbReference>
<feature type="binding site" evidence="11">
    <location>
        <position position="417"/>
    </location>
    <ligand>
        <name>IMP</name>
        <dbReference type="ChEBI" id="CHEBI:58053"/>
    </ligand>
</feature>
<sequence length="489" mass="51986">MLRMAQEALTFDDVLLLPGYSEVLPKDVSLRTRLTRNLYLNIPLVSAAMDTVTEARLAIAMAQEGGIGIIHKNMTVAAQAAEVRKVKKHESVIVKDPVTVGPKAKLEDLLTMAQEYGFSGFPVVEGETLVGIVTERDMRFQPNHGDRVADIMTPRERLVTVPEGTELDVIKAKMQEHRVEKMLVVDNAFHLRGLVTFQDIEKARTFPNAAKDADGRLLVGAAVGTGPETPDRVAALAEAGVDLVIVDTAHGHSKGVIDRVAWVKEHYPHIQVVGGNIATAAAARALAEAGADGVKVGIGPGSICTTRVVAGVGVPQITAVSNVAEALKEYDIPLIADGGVRFSGDLAKAIAAGASAIMVGGLLAGTEEAPGEVELFQGRTYKAYRGMGSMGAMAQSQGSADRYFQDKDSGAEKLVPEGIEGRVAYKGVMSAIVHQLMGGLRASMGYTGCRDIQEMRTKPEFVKITGAGFAESHVHDVQITKEAPNYRAG</sequence>
<evidence type="ECO:0000256" key="11">
    <source>
        <dbReference type="HAMAP-Rule" id="MF_01964"/>
    </source>
</evidence>
<evidence type="ECO:0000256" key="1">
    <source>
        <dbReference type="ARBA" id="ARBA00001958"/>
    </source>
</evidence>
<comment type="pathway">
    <text evidence="11 14">Purine metabolism; XMP biosynthesis via de novo pathway; XMP from IMP: step 1/1.</text>
</comment>
<evidence type="ECO:0000256" key="6">
    <source>
        <dbReference type="ARBA" id="ARBA00022958"/>
    </source>
</evidence>
<dbReference type="Pfam" id="PF00478">
    <property type="entry name" value="IMPDH"/>
    <property type="match status" value="1"/>
</dbReference>
<dbReference type="SMART" id="SM00116">
    <property type="entry name" value="CBS"/>
    <property type="match status" value="2"/>
</dbReference>
<comment type="activity regulation">
    <text evidence="11">Mycophenolic acid (MPA) is a non-competitive inhibitor that prevents formation of the closed enzyme conformation by binding to the same site as the amobile flap. In contrast, mizoribine monophosphate (MZP) is a competitive inhibitor that induces the closed conformation. MPA is a potent inhibitor of mammalian IMPDHs but a poor inhibitor of the bacterial enzymes. MZP is a more potent inhibitor of bacterial IMPDH.</text>
</comment>
<keyword evidence="3 11" id="KW-0479">Metal-binding</keyword>
<comment type="similarity">
    <text evidence="2 11 13">Belongs to the IMPDH/GMPR family.</text>
</comment>
<feature type="binding site" evidence="11">
    <location>
        <position position="247"/>
    </location>
    <ligand>
        <name>NAD(+)</name>
        <dbReference type="ChEBI" id="CHEBI:57540"/>
    </ligand>
</feature>
<feature type="active site" description="Thioimidate intermediate" evidence="11">
    <location>
        <position position="304"/>
    </location>
</feature>
<dbReference type="RefSeq" id="WP_234274194.1">
    <property type="nucleotide sequence ID" value="NZ_JABFTT010000008.1"/>
</dbReference>
<dbReference type="InterPro" id="IPR001093">
    <property type="entry name" value="IMP_DH_GMPRt"/>
</dbReference>
<dbReference type="NCBIfam" id="TIGR01302">
    <property type="entry name" value="IMP_dehydrog"/>
    <property type="match status" value="1"/>
</dbReference>
<evidence type="ECO:0000256" key="10">
    <source>
        <dbReference type="ARBA" id="ARBA00048028"/>
    </source>
</evidence>
<dbReference type="SUPFAM" id="SSF51412">
    <property type="entry name" value="Inosine monophosphate dehydrogenase (IMPDH)"/>
    <property type="match status" value="1"/>
</dbReference>
<comment type="cofactor">
    <cofactor evidence="1 11">
        <name>K(+)</name>
        <dbReference type="ChEBI" id="CHEBI:29103"/>
    </cofactor>
</comment>
<dbReference type="Proteomes" id="UP001320122">
    <property type="component" value="Unassembled WGS sequence"/>
</dbReference>
<feature type="binding site" description="in other chain" evidence="11">
    <location>
        <position position="299"/>
    </location>
    <ligand>
        <name>K(+)</name>
        <dbReference type="ChEBI" id="CHEBI:29103"/>
        <note>ligand shared between two tetrameric partners</note>
    </ligand>
</feature>
<evidence type="ECO:0000256" key="8">
    <source>
        <dbReference type="ARBA" id="ARBA00023027"/>
    </source>
</evidence>
<keyword evidence="17" id="KW-1185">Reference proteome</keyword>
<feature type="binding site" description="in other chain" evidence="11">
    <location>
        <position position="304"/>
    </location>
    <ligand>
        <name>K(+)</name>
        <dbReference type="ChEBI" id="CHEBI:29103"/>
        <note>ligand shared between two tetrameric partners</note>
    </ligand>
</feature>
<dbReference type="InterPro" id="IPR013785">
    <property type="entry name" value="Aldolase_TIM"/>
</dbReference>
<evidence type="ECO:0000256" key="3">
    <source>
        <dbReference type="ARBA" id="ARBA00022723"/>
    </source>
</evidence>
<evidence type="ECO:0000313" key="17">
    <source>
        <dbReference type="Proteomes" id="UP001320122"/>
    </source>
</evidence>
<evidence type="ECO:0000256" key="9">
    <source>
        <dbReference type="ARBA" id="ARBA00023122"/>
    </source>
</evidence>
<evidence type="ECO:0000256" key="2">
    <source>
        <dbReference type="ARBA" id="ARBA00005502"/>
    </source>
</evidence>
<organism evidence="16 17">
    <name type="scientific">Billgrantia zhangzhouensis</name>
    <dbReference type="NCBI Taxonomy" id="2733481"/>
    <lineage>
        <taxon>Bacteria</taxon>
        <taxon>Pseudomonadati</taxon>
        <taxon>Pseudomonadota</taxon>
        <taxon>Gammaproteobacteria</taxon>
        <taxon>Oceanospirillales</taxon>
        <taxon>Halomonadaceae</taxon>
        <taxon>Billgrantia</taxon>
    </lineage>
</organism>
<feature type="binding site" evidence="11">
    <location>
        <position position="473"/>
    </location>
    <ligand>
        <name>K(+)</name>
        <dbReference type="ChEBI" id="CHEBI:29103"/>
        <note>ligand shared between two tetrameric partners</note>
    </ligand>
</feature>
<comment type="caution">
    <text evidence="16">The sequence shown here is derived from an EMBL/GenBank/DDBJ whole genome shotgun (WGS) entry which is preliminary data.</text>
</comment>
<feature type="binding site" evidence="11">
    <location>
        <position position="471"/>
    </location>
    <ligand>
        <name>K(+)</name>
        <dbReference type="ChEBI" id="CHEBI:29103"/>
        <note>ligand shared between two tetrameric partners</note>
    </ligand>
</feature>
<feature type="binding site" evidence="11">
    <location>
        <begin position="337"/>
        <end position="339"/>
    </location>
    <ligand>
        <name>IMP</name>
        <dbReference type="ChEBI" id="CHEBI:58053"/>
    </ligand>
</feature>
<accession>A0ABS9AGR9</accession>
<feature type="active site" description="Proton acceptor" evidence="11">
    <location>
        <position position="402"/>
    </location>
</feature>
<dbReference type="EC" id="1.1.1.205" evidence="11 14"/>
<dbReference type="SUPFAM" id="SSF54631">
    <property type="entry name" value="CBS-domain pair"/>
    <property type="match status" value="1"/>
</dbReference>
<dbReference type="InterPro" id="IPR000644">
    <property type="entry name" value="CBS_dom"/>
</dbReference>
<proteinExistence type="inferred from homology"/>
<keyword evidence="8 11" id="KW-0520">NAD</keyword>
<dbReference type="InterPro" id="IPR046342">
    <property type="entry name" value="CBS_dom_sf"/>
</dbReference>
<evidence type="ECO:0000256" key="13">
    <source>
        <dbReference type="RuleBase" id="RU003927"/>
    </source>
</evidence>
<keyword evidence="6 11" id="KW-0630">Potassium</keyword>
<keyword evidence="4 11" id="KW-0332">GMP biosynthesis</keyword>
<feature type="binding site" evidence="11">
    <location>
        <begin position="360"/>
        <end position="361"/>
    </location>
    <ligand>
        <name>IMP</name>
        <dbReference type="ChEBI" id="CHEBI:58053"/>
    </ligand>
</feature>
<dbReference type="EMBL" id="JABFTT010000008">
    <property type="protein sequence ID" value="MCE8020886.1"/>
    <property type="molecule type" value="Genomic_DNA"/>
</dbReference>
<dbReference type="SMART" id="SM01240">
    <property type="entry name" value="IMPDH"/>
    <property type="match status" value="1"/>
</dbReference>
<evidence type="ECO:0000256" key="12">
    <source>
        <dbReference type="PROSITE-ProRule" id="PRU00703"/>
    </source>
</evidence>
<evidence type="ECO:0000256" key="4">
    <source>
        <dbReference type="ARBA" id="ARBA00022749"/>
    </source>
</evidence>
<comment type="catalytic activity">
    <reaction evidence="10 11 14">
        <text>IMP + NAD(+) + H2O = XMP + NADH + H(+)</text>
        <dbReference type="Rhea" id="RHEA:11708"/>
        <dbReference type="ChEBI" id="CHEBI:15377"/>
        <dbReference type="ChEBI" id="CHEBI:15378"/>
        <dbReference type="ChEBI" id="CHEBI:57464"/>
        <dbReference type="ChEBI" id="CHEBI:57540"/>
        <dbReference type="ChEBI" id="CHEBI:57945"/>
        <dbReference type="ChEBI" id="CHEBI:58053"/>
        <dbReference type="EC" id="1.1.1.205"/>
    </reaction>
</comment>
<feature type="binding site" description="in other chain" evidence="11">
    <location>
        <position position="301"/>
    </location>
    <ligand>
        <name>K(+)</name>
        <dbReference type="ChEBI" id="CHEBI:29103"/>
        <note>ligand shared between two tetrameric partners</note>
    </ligand>
</feature>
<dbReference type="Gene3D" id="3.20.20.70">
    <property type="entry name" value="Aldolase class I"/>
    <property type="match status" value="1"/>
</dbReference>
<evidence type="ECO:0000259" key="15">
    <source>
        <dbReference type="PROSITE" id="PS51371"/>
    </source>
</evidence>
<dbReference type="PANTHER" id="PTHR11911:SF111">
    <property type="entry name" value="INOSINE-5'-MONOPHOSPHATE DEHYDROGENASE"/>
    <property type="match status" value="1"/>
</dbReference>
<dbReference type="InterPro" id="IPR015875">
    <property type="entry name" value="IMP_DH/GMP_Rdtase_CS"/>
</dbReference>
<dbReference type="HAMAP" id="MF_01964">
    <property type="entry name" value="IMPDH"/>
    <property type="match status" value="1"/>
</dbReference>
<comment type="function">
    <text evidence="11">Catalyzes the conversion of inosine 5'-phosphate (IMP) to xanthosine 5'-phosphate (XMP), the first committed and rate-limiting step in the de novo synthesis of guanine nucleotides, and therefore plays an important role in the regulation of cell growth.</text>
</comment>
<feature type="binding site" evidence="11">
    <location>
        <begin position="384"/>
        <end position="388"/>
    </location>
    <ligand>
        <name>IMP</name>
        <dbReference type="ChEBI" id="CHEBI:58053"/>
    </ligand>
</feature>
<comment type="subunit">
    <text evidence="11">Homotetramer.</text>
</comment>
<dbReference type="PROSITE" id="PS51371">
    <property type="entry name" value="CBS"/>
    <property type="match status" value="2"/>
</dbReference>
<dbReference type="GO" id="GO:0003938">
    <property type="term" value="F:IMP dehydrogenase activity"/>
    <property type="evidence" value="ECO:0007669"/>
    <property type="project" value="UniProtKB-EC"/>
</dbReference>
<keyword evidence="5 11" id="KW-0658">Purine biosynthesis</keyword>
<comment type="caution">
    <text evidence="11">Lacks conserved residue(s) required for the propagation of feature annotation.</text>
</comment>
<dbReference type="PIRSF" id="PIRSF000130">
    <property type="entry name" value="IMPDH"/>
    <property type="match status" value="1"/>
</dbReference>
<feature type="binding site" evidence="11">
    <location>
        <begin position="297"/>
        <end position="299"/>
    </location>
    <ligand>
        <name>NAD(+)</name>
        <dbReference type="ChEBI" id="CHEBI:57540"/>
    </ligand>
</feature>
<dbReference type="PANTHER" id="PTHR11911">
    <property type="entry name" value="INOSINE-5-MONOPHOSPHATE DEHYDROGENASE RELATED"/>
    <property type="match status" value="1"/>
</dbReference>
<evidence type="ECO:0000256" key="5">
    <source>
        <dbReference type="ARBA" id="ARBA00022755"/>
    </source>
</evidence>
<gene>
    <name evidence="11 16" type="primary">guaB</name>
    <name evidence="16" type="ORF">HOP51_12310</name>
</gene>